<evidence type="ECO:0000256" key="1">
    <source>
        <dbReference type="ARBA" id="ARBA00004651"/>
    </source>
</evidence>
<comment type="subcellular location">
    <subcellularLocation>
        <location evidence="1">Cell membrane</location>
        <topology evidence="1">Multi-pass membrane protein</topology>
    </subcellularLocation>
</comment>
<evidence type="ECO:0000256" key="6">
    <source>
        <dbReference type="ARBA" id="ARBA00038076"/>
    </source>
</evidence>
<comment type="similarity">
    <text evidence="6">Belongs to the ABC-4 integral membrane protein family.</text>
</comment>
<feature type="transmembrane region" description="Helical" evidence="7">
    <location>
        <begin position="329"/>
        <end position="358"/>
    </location>
</feature>
<dbReference type="PANTHER" id="PTHR30572">
    <property type="entry name" value="MEMBRANE COMPONENT OF TRANSPORTER-RELATED"/>
    <property type="match status" value="1"/>
</dbReference>
<name>A0AAE4ZAY2_9BACT</name>
<evidence type="ECO:0000256" key="3">
    <source>
        <dbReference type="ARBA" id="ARBA00022692"/>
    </source>
</evidence>
<keyword evidence="4 7" id="KW-1133">Transmembrane helix</keyword>
<dbReference type="InterPro" id="IPR003838">
    <property type="entry name" value="ABC3_permease_C"/>
</dbReference>
<evidence type="ECO:0000256" key="5">
    <source>
        <dbReference type="ARBA" id="ARBA00023136"/>
    </source>
</evidence>
<reference evidence="10 11" key="1">
    <citation type="submission" date="2020-01" db="EMBL/GenBank/DDBJ databases">
        <title>Genomes assembled from Gulf of Kutch pelagic sediment metagenomes.</title>
        <authorList>
            <person name="Chandrashekar M."/>
            <person name="Mahajan M.S."/>
            <person name="Dave K.J."/>
            <person name="Vatsa P."/>
            <person name="Nathani N.M."/>
        </authorList>
    </citation>
    <scope>NUCLEOTIDE SEQUENCE [LARGE SCALE GENOMIC DNA]</scope>
    <source>
        <strain evidence="10">KS3-K002</strain>
    </source>
</reference>
<keyword evidence="3 7" id="KW-0812">Transmembrane</keyword>
<feature type="domain" description="ABC3 transporter permease C-terminal" evidence="8">
    <location>
        <begin position="287"/>
        <end position="400"/>
    </location>
</feature>
<evidence type="ECO:0000256" key="7">
    <source>
        <dbReference type="SAM" id="Phobius"/>
    </source>
</evidence>
<evidence type="ECO:0000256" key="2">
    <source>
        <dbReference type="ARBA" id="ARBA00022475"/>
    </source>
</evidence>
<evidence type="ECO:0000259" key="8">
    <source>
        <dbReference type="Pfam" id="PF02687"/>
    </source>
</evidence>
<feature type="transmembrane region" description="Helical" evidence="7">
    <location>
        <begin position="21"/>
        <end position="42"/>
    </location>
</feature>
<dbReference type="Pfam" id="PF02687">
    <property type="entry name" value="FtsX"/>
    <property type="match status" value="1"/>
</dbReference>
<evidence type="ECO:0000313" key="11">
    <source>
        <dbReference type="Proteomes" id="UP000702544"/>
    </source>
</evidence>
<evidence type="ECO:0000313" key="10">
    <source>
        <dbReference type="EMBL" id="NIR74095.1"/>
    </source>
</evidence>
<gene>
    <name evidence="10" type="ORF">GWO12_03135</name>
</gene>
<keyword evidence="2" id="KW-1003">Cell membrane</keyword>
<proteinExistence type="inferred from homology"/>
<feature type="domain" description="MacB-like periplasmic core" evidence="9">
    <location>
        <begin position="21"/>
        <end position="246"/>
    </location>
</feature>
<keyword evidence="5 7" id="KW-0472">Membrane</keyword>
<dbReference type="GO" id="GO:0022857">
    <property type="term" value="F:transmembrane transporter activity"/>
    <property type="evidence" value="ECO:0007669"/>
    <property type="project" value="TreeGrafter"/>
</dbReference>
<accession>A0AAE4ZAY2</accession>
<dbReference type="EMBL" id="JAACAK010000022">
    <property type="protein sequence ID" value="NIR74095.1"/>
    <property type="molecule type" value="Genomic_DNA"/>
</dbReference>
<evidence type="ECO:0000259" key="9">
    <source>
        <dbReference type="Pfam" id="PF12704"/>
    </source>
</evidence>
<sequence>MKISRAITSSLRALTRHKLRTFLMMLGTLIGVTALTVVMVLGRGTQDAVMQQVERMFSGSSIILTSGSGMRRGGPHGSGPTTTLLPADIEAIEEEVPAVLVADRLQGLGRSEVAFEGAAADVRVLGHSQASPEVWNRGANRGSYFSEADVATSARVAVAGTTVVRTLFGDLDPIGQQIRIGTVPFEVIGVLEPFGIDPHGLDKDNEIHVPYTTVMRRLRNVDYIAASKILVDPDADLDATAAAIEELLRARHGLAAGEPNDFRLITPTQVREMIASSNSTFGVFLPIVALIAIIAGGAVVANLMLLSVNERRFEIGLRKAVGARTRDVWWQFLLESTAVTTVGGLLAIGLAILTLGFIRIHGMADFVFPWAVTLVGLGVAVLVGLAAGVLPARRAARTDPIDALR</sequence>
<evidence type="ECO:0000256" key="4">
    <source>
        <dbReference type="ARBA" id="ARBA00022989"/>
    </source>
</evidence>
<feature type="transmembrane region" description="Helical" evidence="7">
    <location>
        <begin position="370"/>
        <end position="390"/>
    </location>
</feature>
<dbReference type="Pfam" id="PF12704">
    <property type="entry name" value="MacB_PCD"/>
    <property type="match status" value="1"/>
</dbReference>
<feature type="transmembrane region" description="Helical" evidence="7">
    <location>
        <begin position="283"/>
        <end position="308"/>
    </location>
</feature>
<protein>
    <submittedName>
        <fullName evidence="10">FtsX-like permease family protein</fullName>
    </submittedName>
</protein>
<dbReference type="Proteomes" id="UP000702544">
    <property type="component" value="Unassembled WGS sequence"/>
</dbReference>
<organism evidence="10 11">
    <name type="scientific">Candidatus Kutchimonas denitrificans</name>
    <dbReference type="NCBI Taxonomy" id="3056748"/>
    <lineage>
        <taxon>Bacteria</taxon>
        <taxon>Pseudomonadati</taxon>
        <taxon>Gemmatimonadota</taxon>
        <taxon>Gemmatimonadia</taxon>
        <taxon>Candidatus Palauibacterales</taxon>
        <taxon>Candidatus Palauibacteraceae</taxon>
        <taxon>Candidatus Kutchimonas</taxon>
    </lineage>
</organism>
<dbReference type="InterPro" id="IPR025857">
    <property type="entry name" value="MacB_PCD"/>
</dbReference>
<comment type="caution">
    <text evidence="10">The sequence shown here is derived from an EMBL/GenBank/DDBJ whole genome shotgun (WGS) entry which is preliminary data.</text>
</comment>
<dbReference type="PANTHER" id="PTHR30572:SF4">
    <property type="entry name" value="ABC TRANSPORTER PERMEASE YTRF"/>
    <property type="match status" value="1"/>
</dbReference>
<dbReference type="GO" id="GO:0005886">
    <property type="term" value="C:plasma membrane"/>
    <property type="evidence" value="ECO:0007669"/>
    <property type="project" value="UniProtKB-SubCell"/>
</dbReference>
<dbReference type="InterPro" id="IPR050250">
    <property type="entry name" value="Macrolide_Exporter_MacB"/>
</dbReference>
<dbReference type="AlphaFoldDB" id="A0AAE4ZAY2"/>